<sequence length="126" mass="13932">MESALTYDLMMAGRSIHDLGTTRLSWHELAAFIKHAPPTAAIRAVADRMAPYRTTEAWLLATSIDMLAGANWQRAGGKGPRPQPILSAIERSIRSAEQDKRAPHSTAELAQIRASLRKRRAQTTSR</sequence>
<dbReference type="EMBL" id="CP006841">
    <property type="protein sequence ID" value="ALA68549.1"/>
    <property type="molecule type" value="Genomic_DNA"/>
</dbReference>
<protein>
    <submittedName>
        <fullName evidence="1">Uncharacterized protein</fullName>
    </submittedName>
</protein>
<proteinExistence type="predicted"/>
<reference evidence="1 2" key="1">
    <citation type="submission" date="2013-10" db="EMBL/GenBank/DDBJ databases">
        <title>Complete genome sequence of Corynebacterium lactis DSM 45799(T), isolated from raw cow milk.</title>
        <authorList>
            <person name="Ruckert C."/>
            <person name="Albersmeier A."/>
            <person name="Lipski A."/>
            <person name="Kalinowski J."/>
        </authorList>
    </citation>
    <scope>NUCLEOTIDE SEQUENCE [LARGE SCALE GENOMIC DNA]</scope>
    <source>
        <strain evidence="1 2">RW2-5</strain>
    </source>
</reference>
<dbReference type="STRING" id="1408189.CLAC_07290"/>
<dbReference type="OrthoDB" id="4424351at2"/>
<dbReference type="AlphaFoldDB" id="A0A0K2H3D4"/>
<dbReference type="PATRIC" id="fig|1408189.4.peg.1460"/>
<dbReference type="KEGG" id="clw:CLAC_07290"/>
<evidence type="ECO:0000313" key="1">
    <source>
        <dbReference type="EMBL" id="ALA68549.1"/>
    </source>
</evidence>
<gene>
    <name evidence="1" type="ORF">CLAC_07290</name>
</gene>
<name>A0A0K2H3D4_9CORY</name>
<evidence type="ECO:0000313" key="2">
    <source>
        <dbReference type="Proteomes" id="UP000058446"/>
    </source>
</evidence>
<dbReference type="Proteomes" id="UP000058446">
    <property type="component" value="Chromosome"/>
</dbReference>
<organism evidence="1 2">
    <name type="scientific">Corynebacterium lactis RW2-5</name>
    <dbReference type="NCBI Taxonomy" id="1408189"/>
    <lineage>
        <taxon>Bacteria</taxon>
        <taxon>Bacillati</taxon>
        <taxon>Actinomycetota</taxon>
        <taxon>Actinomycetes</taxon>
        <taxon>Mycobacteriales</taxon>
        <taxon>Corynebacteriaceae</taxon>
        <taxon>Corynebacterium</taxon>
    </lineage>
</organism>
<accession>A0A0K2H3D4</accession>
<keyword evidence="2" id="KW-1185">Reference proteome</keyword>